<dbReference type="CDD" id="cd00084">
    <property type="entry name" value="HMG-box_SF"/>
    <property type="match status" value="1"/>
</dbReference>
<comment type="caution">
    <text evidence="3">The sequence shown here is derived from an EMBL/GenBank/DDBJ whole genome shotgun (WGS) entry which is preliminary data.</text>
</comment>
<name>A0AAJ4WD00_9GAMM</name>
<protein>
    <submittedName>
        <fullName evidence="3">Uncharacterized protein</fullName>
    </submittedName>
</protein>
<dbReference type="AlphaFoldDB" id="A0AAJ4WD00"/>
<keyword evidence="2" id="KW-0812">Transmembrane</keyword>
<dbReference type="RefSeq" id="WP_074824336.1">
    <property type="nucleotide sequence ID" value="NZ_FOLW01000012.1"/>
</dbReference>
<dbReference type="Proteomes" id="UP000226420">
    <property type="component" value="Unassembled WGS sequence"/>
</dbReference>
<keyword evidence="2" id="KW-1133">Transmembrane helix</keyword>
<gene>
    <name evidence="3" type="ORF">SAMN02745723_11235</name>
</gene>
<feature type="transmembrane region" description="Helical" evidence="2">
    <location>
        <begin position="33"/>
        <end position="56"/>
    </location>
</feature>
<reference evidence="3 4" key="1">
    <citation type="submission" date="2016-10" db="EMBL/GenBank/DDBJ databases">
        <authorList>
            <person name="Varghese N."/>
            <person name="Submissions S."/>
        </authorList>
    </citation>
    <scope>NUCLEOTIDE SEQUENCE [LARGE SCALE GENOMIC DNA]</scope>
    <source>
        <strain evidence="3 4">DSM 5563</strain>
    </source>
</reference>
<feature type="transmembrane region" description="Helical" evidence="2">
    <location>
        <begin position="7"/>
        <end position="27"/>
    </location>
</feature>
<evidence type="ECO:0000313" key="3">
    <source>
        <dbReference type="EMBL" id="SFD29141.1"/>
    </source>
</evidence>
<evidence type="ECO:0000256" key="2">
    <source>
        <dbReference type="SAM" id="Phobius"/>
    </source>
</evidence>
<accession>A0AAJ4WD00</accession>
<feature type="region of interest" description="Disordered" evidence="1">
    <location>
        <begin position="100"/>
        <end position="129"/>
    </location>
</feature>
<keyword evidence="2" id="KW-0472">Membrane</keyword>
<proteinExistence type="predicted"/>
<feature type="compositionally biased region" description="Basic residues" evidence="1">
    <location>
        <begin position="104"/>
        <end position="114"/>
    </location>
</feature>
<evidence type="ECO:0000313" key="4">
    <source>
        <dbReference type="Proteomes" id="UP000226420"/>
    </source>
</evidence>
<feature type="compositionally biased region" description="Basic and acidic residues" evidence="1">
    <location>
        <begin position="115"/>
        <end position="129"/>
    </location>
</feature>
<dbReference type="EMBL" id="FOLW01000012">
    <property type="protein sequence ID" value="SFD29141.1"/>
    <property type="molecule type" value="Genomic_DNA"/>
</dbReference>
<evidence type="ECO:0000256" key="1">
    <source>
        <dbReference type="SAM" id="MobiDB-lite"/>
    </source>
</evidence>
<organism evidence="3 4">
    <name type="scientific">Pragia fontium DSM 5563 = ATCC 49100</name>
    <dbReference type="NCBI Taxonomy" id="1122977"/>
    <lineage>
        <taxon>Bacteria</taxon>
        <taxon>Pseudomonadati</taxon>
        <taxon>Pseudomonadota</taxon>
        <taxon>Gammaproteobacteria</taxon>
        <taxon>Enterobacterales</taxon>
        <taxon>Budviciaceae</taxon>
        <taxon>Pragia</taxon>
    </lineage>
</organism>
<sequence length="129" mass="15321">MKNATIRFICIVIVALFALSFITQQLWNALLPAIFNLPTISFLQAAGLLILSRLLFGHLLPRFGRRGFDRRALFEKWHNMSDEEREQYRHRFDSLRHGRCSEHHHGRHHRRHTEKKPECECPDTPHDDK</sequence>